<comment type="caution">
    <text evidence="2">The sequence shown here is derived from an EMBL/GenBank/DDBJ whole genome shotgun (WGS) entry which is preliminary data.</text>
</comment>
<dbReference type="RefSeq" id="WP_185748911.1">
    <property type="nucleotide sequence ID" value="NZ_VFPM01000001.1"/>
</dbReference>
<organism evidence="2 3">
    <name type="scientific">Humibacillus xanthopallidus</name>
    <dbReference type="NCBI Taxonomy" id="412689"/>
    <lineage>
        <taxon>Bacteria</taxon>
        <taxon>Bacillati</taxon>
        <taxon>Actinomycetota</taxon>
        <taxon>Actinomycetes</taxon>
        <taxon>Micrococcales</taxon>
        <taxon>Intrasporangiaceae</taxon>
        <taxon>Humibacillus</taxon>
    </lineage>
</organism>
<dbReference type="Proteomes" id="UP000316747">
    <property type="component" value="Unassembled WGS sequence"/>
</dbReference>
<protein>
    <recommendedName>
        <fullName evidence="1">DUF5655 domain-containing protein</fullName>
    </recommendedName>
</protein>
<evidence type="ECO:0000313" key="3">
    <source>
        <dbReference type="Proteomes" id="UP000316747"/>
    </source>
</evidence>
<reference evidence="2 3" key="1">
    <citation type="submission" date="2019-06" db="EMBL/GenBank/DDBJ databases">
        <title>Genome sequencing of plant associated microbes to promote plant fitness in Sorghum bicolor and Oryza sativa.</title>
        <authorList>
            <person name="Coleman-Derr D."/>
        </authorList>
    </citation>
    <scope>NUCLEOTIDE SEQUENCE [LARGE SCALE GENOMIC DNA]</scope>
    <source>
        <strain evidence="2 3">KV-663</strain>
    </source>
</reference>
<proteinExistence type="predicted"/>
<dbReference type="EMBL" id="VFPM01000001">
    <property type="protein sequence ID" value="TQM64834.1"/>
    <property type="molecule type" value="Genomic_DNA"/>
</dbReference>
<evidence type="ECO:0000313" key="2">
    <source>
        <dbReference type="EMBL" id="TQM64834.1"/>
    </source>
</evidence>
<gene>
    <name evidence="2" type="ORF">FBY41_1214</name>
</gene>
<sequence>MHADAERTPAQFFAGHPRGLAVYAAVARAVEALGPAEVTVSKSQIAFRRRRGFAYVWRPGQYVKSDVPAVLSLALPQELASARFKDVVHPSAGVWMHHLELDEPAQVDDEVCGWLRLAFELAE</sequence>
<dbReference type="Pfam" id="PF18899">
    <property type="entry name" value="DUF5655"/>
    <property type="match status" value="1"/>
</dbReference>
<accession>A0A543I2K8</accession>
<dbReference type="AlphaFoldDB" id="A0A543I2K8"/>
<feature type="domain" description="DUF5655" evidence="1">
    <location>
        <begin position="18"/>
        <end position="121"/>
    </location>
</feature>
<dbReference type="InterPro" id="IPR043714">
    <property type="entry name" value="DUF5655"/>
</dbReference>
<name>A0A543I2K8_9MICO</name>
<keyword evidence="3" id="KW-1185">Reference proteome</keyword>
<evidence type="ECO:0000259" key="1">
    <source>
        <dbReference type="Pfam" id="PF18899"/>
    </source>
</evidence>